<dbReference type="OrthoDB" id="5420749at2"/>
<name>S0G7B1_9BACT</name>
<organism evidence="1 2">
    <name type="scientific">Desulfotignum phosphitoxidans DSM 13687</name>
    <dbReference type="NCBI Taxonomy" id="1286635"/>
    <lineage>
        <taxon>Bacteria</taxon>
        <taxon>Pseudomonadati</taxon>
        <taxon>Thermodesulfobacteriota</taxon>
        <taxon>Desulfobacteria</taxon>
        <taxon>Desulfobacterales</taxon>
        <taxon>Desulfobacteraceae</taxon>
        <taxon>Desulfotignum</taxon>
    </lineage>
</organism>
<protein>
    <submittedName>
        <fullName evidence="1">Uncharacterized protein</fullName>
    </submittedName>
</protein>
<comment type="caution">
    <text evidence="1">The sequence shown here is derived from an EMBL/GenBank/DDBJ whole genome shotgun (WGS) entry which is preliminary data.</text>
</comment>
<reference evidence="1 2" key="1">
    <citation type="journal article" date="2013" name="Genome Announc.">
        <title>Draft Genome Sequence of Desulfotignum phosphitoxidans DSM 13687 Strain FiPS-3.</title>
        <authorList>
            <person name="Poehlein A."/>
            <person name="Daniel R."/>
            <person name="Simeonova D.D."/>
        </authorList>
    </citation>
    <scope>NUCLEOTIDE SEQUENCE [LARGE SCALE GENOMIC DNA]</scope>
    <source>
        <strain evidence="1 2">DSM 13687</strain>
    </source>
</reference>
<keyword evidence="2" id="KW-1185">Reference proteome</keyword>
<evidence type="ECO:0000313" key="2">
    <source>
        <dbReference type="Proteomes" id="UP000014216"/>
    </source>
</evidence>
<accession>S0G7B1</accession>
<dbReference type="AlphaFoldDB" id="S0G7B1"/>
<dbReference type="Proteomes" id="UP000014216">
    <property type="component" value="Unassembled WGS sequence"/>
</dbReference>
<proteinExistence type="predicted"/>
<dbReference type="RefSeq" id="WP_006963656.1">
    <property type="nucleotide sequence ID" value="NZ_APJX01000001.1"/>
</dbReference>
<dbReference type="EMBL" id="APJX01000001">
    <property type="protein sequence ID" value="EMS81027.1"/>
    <property type="molecule type" value="Genomic_DNA"/>
</dbReference>
<evidence type="ECO:0000313" key="1">
    <source>
        <dbReference type="EMBL" id="EMS81027.1"/>
    </source>
</evidence>
<sequence length="107" mass="12395">MKLAKGMELIARDWVVKPKGFRVKFQQMTHGKLVTGYSPSLEENWLDSDVTAWRYAWKLAMAVTSDDNRPVEEHLVNITVVDEKNRSVNYYVTGKPQVFNVFCARPF</sequence>
<gene>
    <name evidence="1" type="ORF">Dpo_1c01580</name>
</gene>